<dbReference type="InterPro" id="IPR041457">
    <property type="entry name" value="CxC2_KDZ-assoc"/>
</dbReference>
<dbReference type="Pfam" id="PF18758">
    <property type="entry name" value="KDZ"/>
    <property type="match status" value="1"/>
</dbReference>
<dbReference type="AlphaFoldDB" id="A8NDN9"/>
<evidence type="ECO:0000313" key="4">
    <source>
        <dbReference type="Proteomes" id="UP000001861"/>
    </source>
</evidence>
<dbReference type="PANTHER" id="PTHR33096:SF1">
    <property type="entry name" value="CXC1-LIKE CYSTEINE CLUSTER ASSOCIATED WITH KDZ TRANSPOSASES DOMAIN-CONTAINING PROTEIN"/>
    <property type="match status" value="1"/>
</dbReference>
<dbReference type="EMBL" id="AACS02000002">
    <property type="protein sequence ID" value="EAU88969.1"/>
    <property type="molecule type" value="Genomic_DNA"/>
</dbReference>
<dbReference type="Pfam" id="PF18803">
    <property type="entry name" value="CxC2"/>
    <property type="match status" value="1"/>
</dbReference>
<comment type="caution">
    <text evidence="3">The sequence shown here is derived from an EMBL/GenBank/DDBJ whole genome shotgun (WGS) entry which is preliminary data.</text>
</comment>
<evidence type="ECO:0000256" key="1">
    <source>
        <dbReference type="SAM" id="MobiDB-lite"/>
    </source>
</evidence>
<dbReference type="eggNOG" id="ENOG502SJ1F">
    <property type="taxonomic scope" value="Eukaryota"/>
</dbReference>
<dbReference type="GeneID" id="6009306"/>
<dbReference type="RefSeq" id="XP_001832816.1">
    <property type="nucleotide sequence ID" value="XM_001832764.1"/>
</dbReference>
<evidence type="ECO:0000259" key="2">
    <source>
        <dbReference type="Pfam" id="PF18803"/>
    </source>
</evidence>
<evidence type="ECO:0000313" key="3">
    <source>
        <dbReference type="EMBL" id="EAU88969.1"/>
    </source>
</evidence>
<dbReference type="VEuPathDB" id="FungiDB:CC1G_10665"/>
<dbReference type="InParanoid" id="A8NDN9"/>
<sequence length="640" mass="72627">MTRKKNDITHITGKNRVHLMKPVTTVDSRGRIKTKLVPARPSPKKRVSTASASAKVRRRTYESDHSDEEEDTIIPQPPLSGDQDAEIPRTKDSNEYMADWLPKMNIYLDYLVAREAVPDPLSCSYCATGISESWWRCTECLGSPVYCGDCCRLLHFSHPLHRVEELKKGYFSPSWLWRSGVYVNLCAERHCTPTGRPDSSGLLDDEKLNDGDDDIQTDWNVNDDFSFGAKPPKRHVYGMKVLVVVHTNGVHHVPFHTCECLDAPDPEFQLLKMGFYPASSKDVRTVFTFSMLDEYVLETLECFTSTHHYYSKLRRLTNYSFPDTVPDRARELRRVGRQWLRLNDLARHGFSHTQKTPEKGSMALFCAACPQPGINLPDDWEEDTEKWKYTRSFVADGNFTCIHRKQRERDSPEVHLKHGEGYMVSPVEYGKHLATAQETNETPTCHEHRAIADKSKVRKGLDVTGIGAVACMRHGAFAPGSVVDFQKGERQINIDYALSEAIKLSNTDNIKRVIFAYDINCQYSKRALDRLRDGEFLELREDIVFVFGIGLFHVHGHQESCLARYSLSFIEGAGNSAGEILESLWAVVNELARSTSTMTLAHRLEILDALFGDINWKKMLGIVPYICKAWKISAAGIVSN</sequence>
<dbReference type="InterPro" id="IPR040521">
    <property type="entry name" value="KDZ"/>
</dbReference>
<dbReference type="PANTHER" id="PTHR33096">
    <property type="entry name" value="CXC2 DOMAIN-CONTAINING PROTEIN"/>
    <property type="match status" value="1"/>
</dbReference>
<keyword evidence="4" id="KW-1185">Reference proteome</keyword>
<feature type="region of interest" description="Disordered" evidence="1">
    <location>
        <begin position="1"/>
        <end position="88"/>
    </location>
</feature>
<protein>
    <recommendedName>
        <fullName evidence="2">CxC2-like cysteine cluster KDZ transposase-associated domain-containing protein</fullName>
    </recommendedName>
</protein>
<dbReference type="Proteomes" id="UP000001861">
    <property type="component" value="Unassembled WGS sequence"/>
</dbReference>
<proteinExistence type="predicted"/>
<dbReference type="STRING" id="240176.A8NDN9"/>
<dbReference type="OrthoDB" id="3214502at2759"/>
<name>A8NDN9_COPC7</name>
<gene>
    <name evidence="3" type="ORF">CC1G_10665</name>
</gene>
<accession>A8NDN9</accession>
<organism evidence="3 4">
    <name type="scientific">Coprinopsis cinerea (strain Okayama-7 / 130 / ATCC MYA-4618 / FGSC 9003)</name>
    <name type="common">Inky cap fungus</name>
    <name type="synonym">Hormographiella aspergillata</name>
    <dbReference type="NCBI Taxonomy" id="240176"/>
    <lineage>
        <taxon>Eukaryota</taxon>
        <taxon>Fungi</taxon>
        <taxon>Dikarya</taxon>
        <taxon>Basidiomycota</taxon>
        <taxon>Agaricomycotina</taxon>
        <taxon>Agaricomycetes</taxon>
        <taxon>Agaricomycetidae</taxon>
        <taxon>Agaricales</taxon>
        <taxon>Agaricineae</taxon>
        <taxon>Psathyrellaceae</taxon>
        <taxon>Coprinopsis</taxon>
    </lineage>
</organism>
<dbReference type="KEGG" id="cci:CC1G_10665"/>
<dbReference type="OMA" id="FCSCESE"/>
<feature type="domain" description="CxC2-like cysteine cluster KDZ transposase-associated" evidence="2">
    <location>
        <begin position="238"/>
        <end position="318"/>
    </location>
</feature>
<reference evidence="3 4" key="1">
    <citation type="journal article" date="2010" name="Proc. Natl. Acad. Sci. U.S.A.">
        <title>Insights into evolution of multicellular fungi from the assembled chromosomes of the mushroom Coprinopsis cinerea (Coprinus cinereus).</title>
        <authorList>
            <person name="Stajich J.E."/>
            <person name="Wilke S.K."/>
            <person name="Ahren D."/>
            <person name="Au C.H."/>
            <person name="Birren B.W."/>
            <person name="Borodovsky M."/>
            <person name="Burns C."/>
            <person name="Canback B."/>
            <person name="Casselton L.A."/>
            <person name="Cheng C.K."/>
            <person name="Deng J."/>
            <person name="Dietrich F.S."/>
            <person name="Fargo D.C."/>
            <person name="Farman M.L."/>
            <person name="Gathman A.C."/>
            <person name="Goldberg J."/>
            <person name="Guigo R."/>
            <person name="Hoegger P.J."/>
            <person name="Hooker J.B."/>
            <person name="Huggins A."/>
            <person name="James T.Y."/>
            <person name="Kamada T."/>
            <person name="Kilaru S."/>
            <person name="Kodira C."/>
            <person name="Kues U."/>
            <person name="Kupfer D."/>
            <person name="Kwan H.S."/>
            <person name="Lomsadze A."/>
            <person name="Li W."/>
            <person name="Lilly W.W."/>
            <person name="Ma L.J."/>
            <person name="Mackey A.J."/>
            <person name="Manning G."/>
            <person name="Martin F."/>
            <person name="Muraguchi H."/>
            <person name="Natvig D.O."/>
            <person name="Palmerini H."/>
            <person name="Ramesh M.A."/>
            <person name="Rehmeyer C.J."/>
            <person name="Roe B.A."/>
            <person name="Shenoy N."/>
            <person name="Stanke M."/>
            <person name="Ter-Hovhannisyan V."/>
            <person name="Tunlid A."/>
            <person name="Velagapudi R."/>
            <person name="Vision T.J."/>
            <person name="Zeng Q."/>
            <person name="Zolan M.E."/>
            <person name="Pukkila P.J."/>
        </authorList>
    </citation>
    <scope>NUCLEOTIDE SEQUENCE [LARGE SCALE GENOMIC DNA]</scope>
    <source>
        <strain evidence="4">Okayama-7 / 130 / ATCC MYA-4618 / FGSC 9003</strain>
    </source>
</reference>